<dbReference type="KEGG" id="erl:AOC36_10020"/>
<sequence>MRIILGVTGSIAAYKAADLANSFTKEGHEVHVIMSKAATEFITPMTLQVLSKNYVNTDVMVEPDPQRIEHIDLVKEADVLLIAPATANIIGKIANGIADEIVSTVALAGHELKKYIAPAMNTRMYENPVMQENLLKLEKLGYTIIEPRSTLLACRDVGKGAMATVETILAEVM</sequence>
<dbReference type="GO" id="GO:0004633">
    <property type="term" value="F:phosphopantothenoylcysteine decarboxylase activity"/>
    <property type="evidence" value="ECO:0007669"/>
    <property type="project" value="UniProtKB-EC"/>
</dbReference>
<dbReference type="Gene3D" id="3.40.50.1950">
    <property type="entry name" value="Flavin prenyltransferase-like"/>
    <property type="match status" value="1"/>
</dbReference>
<dbReference type="GO" id="GO:0015937">
    <property type="term" value="P:coenzyme A biosynthetic process"/>
    <property type="evidence" value="ECO:0007669"/>
    <property type="project" value="TreeGrafter"/>
</dbReference>
<proteinExistence type="predicted"/>
<dbReference type="InterPro" id="IPR003382">
    <property type="entry name" value="Flavoprotein"/>
</dbReference>
<feature type="domain" description="Flavoprotein" evidence="1">
    <location>
        <begin position="1"/>
        <end position="172"/>
    </location>
</feature>
<dbReference type="STRING" id="1514105.AOC36_10020"/>
<dbReference type="PANTHER" id="PTHR14359:SF6">
    <property type="entry name" value="PHOSPHOPANTOTHENOYLCYSTEINE DECARBOXYLASE"/>
    <property type="match status" value="1"/>
</dbReference>
<evidence type="ECO:0000313" key="3">
    <source>
        <dbReference type="Proteomes" id="UP000063781"/>
    </source>
</evidence>
<name>A0A0X8H1H7_9FIRM</name>
<dbReference type="EC" id="4.1.1.36" evidence="2"/>
<dbReference type="RefSeq" id="WP_067633862.1">
    <property type="nucleotide sequence ID" value="NZ_CP013213.1"/>
</dbReference>
<dbReference type="InterPro" id="IPR036551">
    <property type="entry name" value="Flavin_trans-like"/>
</dbReference>
<reference evidence="2 3" key="1">
    <citation type="submission" date="2015-10" db="EMBL/GenBank/DDBJ databases">
        <title>Erysipelothrix larvae sp. LV19 isolated from the larval gut of the rhinoceros beetle, Trypoxylus dichotomus.</title>
        <authorList>
            <person name="Lim S."/>
            <person name="Kim B.-C."/>
        </authorList>
    </citation>
    <scope>NUCLEOTIDE SEQUENCE [LARGE SCALE GENOMIC DNA]</scope>
    <source>
        <strain evidence="2 3">LV19</strain>
    </source>
</reference>
<evidence type="ECO:0000259" key="1">
    <source>
        <dbReference type="Pfam" id="PF02441"/>
    </source>
</evidence>
<dbReference type="Proteomes" id="UP000063781">
    <property type="component" value="Chromosome"/>
</dbReference>
<evidence type="ECO:0000313" key="2">
    <source>
        <dbReference type="EMBL" id="AMC94295.1"/>
    </source>
</evidence>
<dbReference type="PANTHER" id="PTHR14359">
    <property type="entry name" value="HOMO-OLIGOMERIC FLAVIN CONTAINING CYS DECARBOXYLASE FAMILY"/>
    <property type="match status" value="1"/>
</dbReference>
<keyword evidence="3" id="KW-1185">Reference proteome</keyword>
<dbReference type="SUPFAM" id="SSF52507">
    <property type="entry name" value="Homo-oligomeric flavin-containing Cys decarboxylases, HFCD"/>
    <property type="match status" value="1"/>
</dbReference>
<dbReference type="GO" id="GO:0010181">
    <property type="term" value="F:FMN binding"/>
    <property type="evidence" value="ECO:0007669"/>
    <property type="project" value="TreeGrafter"/>
</dbReference>
<keyword evidence="2" id="KW-0456">Lyase</keyword>
<organism evidence="2 3">
    <name type="scientific">Erysipelothrix larvae</name>
    <dbReference type="NCBI Taxonomy" id="1514105"/>
    <lineage>
        <taxon>Bacteria</taxon>
        <taxon>Bacillati</taxon>
        <taxon>Bacillota</taxon>
        <taxon>Erysipelotrichia</taxon>
        <taxon>Erysipelotrichales</taxon>
        <taxon>Erysipelotrichaceae</taxon>
        <taxon>Erysipelothrix</taxon>
    </lineage>
</organism>
<dbReference type="EMBL" id="CP013213">
    <property type="protein sequence ID" value="AMC94295.1"/>
    <property type="molecule type" value="Genomic_DNA"/>
</dbReference>
<dbReference type="Pfam" id="PF02441">
    <property type="entry name" value="Flavoprotein"/>
    <property type="match status" value="1"/>
</dbReference>
<protein>
    <submittedName>
        <fullName evidence="2">Phosphopantothenoylcysteine decarboxylase</fullName>
        <ecNumber evidence="2">4.1.1.36</ecNumber>
    </submittedName>
</protein>
<dbReference type="GO" id="GO:0071513">
    <property type="term" value="C:phosphopantothenoylcysteine decarboxylase complex"/>
    <property type="evidence" value="ECO:0007669"/>
    <property type="project" value="TreeGrafter"/>
</dbReference>
<dbReference type="AlphaFoldDB" id="A0A0X8H1H7"/>
<accession>A0A0X8H1H7</accession>
<gene>
    <name evidence="2" type="ORF">AOC36_10020</name>
</gene>